<reference evidence="4" key="1">
    <citation type="submission" date="2017-02" db="EMBL/GenBank/DDBJ databases">
        <authorList>
            <person name="Varghese N."/>
            <person name="Submissions S."/>
        </authorList>
    </citation>
    <scope>NUCLEOTIDE SEQUENCE [LARGE SCALE GENOMIC DNA]</scope>
    <source>
        <strain evidence="4">ATCC BAA-34</strain>
    </source>
</reference>
<dbReference type="InterPro" id="IPR000073">
    <property type="entry name" value="AB_hydrolase_1"/>
</dbReference>
<sequence length="278" mass="29893">MPTFARLAVLIIVAYAIYALLLATFQRYLIYPGRNLVPPTIPSGVAAGAEPFWVITSFGKVEGRFVAAKAAGRQPVVIFFHGNGELVDDLSPELDQLHQLGCGILLVEYPGYGRSSGRPYQRSLAETALAAFDMVVQRPEVDPKRVVSFGVSLGSGPAIALAVQRPVRALVVAAPPASLRPFAHKRLLPSFLLHDTFDNAELVKKYSGPTLVLHGQHDSVMPFPHGQKVAAAAVHGQLVPLSADHNDLLGVPGFWKAVEKFFNVNGVTPAVLVSPRHS</sequence>
<feature type="transmembrane region" description="Helical" evidence="1">
    <location>
        <begin position="6"/>
        <end position="25"/>
    </location>
</feature>
<dbReference type="STRING" id="115783.SAMN02745119_02812"/>
<keyword evidence="1" id="KW-1133">Transmembrane helix</keyword>
<name>A0A1T4RCX1_9BACT</name>
<dbReference type="AlphaFoldDB" id="A0A1T4RCX1"/>
<evidence type="ECO:0000313" key="4">
    <source>
        <dbReference type="Proteomes" id="UP000190102"/>
    </source>
</evidence>
<dbReference type="EMBL" id="FUWR01000019">
    <property type="protein sequence ID" value="SKA13862.1"/>
    <property type="molecule type" value="Genomic_DNA"/>
</dbReference>
<dbReference type="PANTHER" id="PTHR12277:SF79">
    <property type="entry name" value="XAA-PRO DIPEPTIDYL-PEPTIDASE-RELATED"/>
    <property type="match status" value="1"/>
</dbReference>
<dbReference type="OrthoDB" id="9777090at2"/>
<keyword evidence="1" id="KW-0812">Transmembrane</keyword>
<keyword evidence="1" id="KW-0472">Membrane</keyword>
<feature type="domain" description="AB hydrolase-1" evidence="2">
    <location>
        <begin position="75"/>
        <end position="179"/>
    </location>
</feature>
<evidence type="ECO:0000259" key="2">
    <source>
        <dbReference type="Pfam" id="PF00561"/>
    </source>
</evidence>
<accession>A0A1T4RCX1</accession>
<evidence type="ECO:0000313" key="3">
    <source>
        <dbReference type="EMBL" id="SKA13862.1"/>
    </source>
</evidence>
<gene>
    <name evidence="3" type="ORF">SAMN02745119_02812</name>
</gene>
<organism evidence="3 4">
    <name type="scientific">Trichlorobacter thiogenes</name>
    <dbReference type="NCBI Taxonomy" id="115783"/>
    <lineage>
        <taxon>Bacteria</taxon>
        <taxon>Pseudomonadati</taxon>
        <taxon>Thermodesulfobacteriota</taxon>
        <taxon>Desulfuromonadia</taxon>
        <taxon>Geobacterales</taxon>
        <taxon>Geobacteraceae</taxon>
        <taxon>Trichlorobacter</taxon>
    </lineage>
</organism>
<keyword evidence="4" id="KW-1185">Reference proteome</keyword>
<dbReference type="Gene3D" id="3.40.50.1820">
    <property type="entry name" value="alpha/beta hydrolase"/>
    <property type="match status" value="1"/>
</dbReference>
<protein>
    <recommendedName>
        <fullName evidence="2">AB hydrolase-1 domain-containing protein</fullName>
    </recommendedName>
</protein>
<evidence type="ECO:0000256" key="1">
    <source>
        <dbReference type="SAM" id="Phobius"/>
    </source>
</evidence>
<dbReference type="RefSeq" id="WP_078791038.1">
    <property type="nucleotide sequence ID" value="NZ_FUWR01000019.1"/>
</dbReference>
<dbReference type="Pfam" id="PF00561">
    <property type="entry name" value="Abhydrolase_1"/>
    <property type="match status" value="1"/>
</dbReference>
<dbReference type="PANTHER" id="PTHR12277">
    <property type="entry name" value="ALPHA/BETA HYDROLASE DOMAIN-CONTAINING PROTEIN"/>
    <property type="match status" value="1"/>
</dbReference>
<dbReference type="Proteomes" id="UP000190102">
    <property type="component" value="Unassembled WGS sequence"/>
</dbReference>
<dbReference type="InterPro" id="IPR029058">
    <property type="entry name" value="AB_hydrolase_fold"/>
</dbReference>
<proteinExistence type="predicted"/>
<dbReference type="SUPFAM" id="SSF53474">
    <property type="entry name" value="alpha/beta-Hydrolases"/>
    <property type="match status" value="1"/>
</dbReference>